<feature type="transmembrane region" description="Helical" evidence="6">
    <location>
        <begin position="345"/>
        <end position="370"/>
    </location>
</feature>
<dbReference type="OrthoDB" id="9809027at2"/>
<dbReference type="PANTHER" id="PTHR33406">
    <property type="entry name" value="MEMBRANE PROTEIN MJ1562-RELATED"/>
    <property type="match status" value="1"/>
</dbReference>
<feature type="transmembrane region" description="Helical" evidence="6">
    <location>
        <begin position="761"/>
        <end position="779"/>
    </location>
</feature>
<dbReference type="STRING" id="545694.TREPR_2826"/>
<dbReference type="HOGENOM" id="CLU_008861_1_1_12"/>
<feature type="transmembrane region" description="Helical" evidence="6">
    <location>
        <begin position="813"/>
        <end position="832"/>
    </location>
</feature>
<dbReference type="InterPro" id="IPR050545">
    <property type="entry name" value="Mycobact_MmpL"/>
</dbReference>
<dbReference type="Proteomes" id="UP000009223">
    <property type="component" value="Chromosome"/>
</dbReference>
<evidence type="ECO:0000256" key="6">
    <source>
        <dbReference type="SAM" id="Phobius"/>
    </source>
</evidence>
<name>F5YPW4_TREPZ</name>
<keyword evidence="4 6" id="KW-1133">Transmembrane helix</keyword>
<proteinExistence type="predicted"/>
<keyword evidence="9" id="KW-1185">Reference proteome</keyword>
<dbReference type="InterPro" id="IPR004869">
    <property type="entry name" value="MMPL_dom"/>
</dbReference>
<keyword evidence="3 6" id="KW-0812">Transmembrane</keyword>
<protein>
    <submittedName>
        <fullName evidence="8">Putative membrane protein</fullName>
    </submittedName>
</protein>
<evidence type="ECO:0000259" key="7">
    <source>
        <dbReference type="PROSITE" id="PS50156"/>
    </source>
</evidence>
<dbReference type="PANTHER" id="PTHR33406:SF13">
    <property type="entry name" value="MEMBRANE PROTEIN YDFJ"/>
    <property type="match status" value="1"/>
</dbReference>
<keyword evidence="2" id="KW-1003">Cell membrane</keyword>
<feature type="transmembrane region" description="Helical" evidence="6">
    <location>
        <begin position="406"/>
        <end position="427"/>
    </location>
</feature>
<feature type="transmembrane region" description="Helical" evidence="6">
    <location>
        <begin position="241"/>
        <end position="261"/>
    </location>
</feature>
<dbReference type="SUPFAM" id="SSF82866">
    <property type="entry name" value="Multidrug efflux transporter AcrB transmembrane domain"/>
    <property type="match status" value="2"/>
</dbReference>
<feature type="transmembrane region" description="Helical" evidence="6">
    <location>
        <begin position="267"/>
        <end position="289"/>
    </location>
</feature>
<dbReference type="Gene3D" id="1.20.1640.10">
    <property type="entry name" value="Multidrug efflux transporter AcrB transmembrane domain"/>
    <property type="match status" value="2"/>
</dbReference>
<sequence>MEKFFKYPKVIVGVIALITVFFALQLPRTELDNNNYRFLPATHQSRIISDRFEETFGNSAAIMVGLERPVGSVFDPVFLTRIRDYISTIQSFEFIDDVSSIMTTDYITAEGDTIVVTDLVGEDFSGTAEEIAALQQRIASWDLYQGSLVSDDLSSTQILIPIDVPQADAGKPEVIATLFKVRDTAHEMFDGFATVYITGDPVISATISEAMNDDIVLLIPLVVIVLLGVLFFAFHRASGIILPTLTVLIATIWSVGVMPFLGIKLSILSMIVPVLLVAVGSAYGIHIVTHYYEETGKRKLTAEKHRQIVFDLVRRLFKPVFLAALTTLAGFISFCFTPVVPMFEFGVVTSLGVFAAFIVAVTLIPACFLIRGPKELKTKHKNEKQRRDWDAAIEQGFFSLVMRRRLVLVCTILLTVIALYGSSKLIIDNVLVEFFDDNTDIVKSDRFIREKFGGSKSISMVLEADSTEALLDPKVLGAMDDLSTILMEREPLVGKAAGFSDMVKRINQVFNADESPDRIAANYSTIIRDEEGDSFGFDSFGFDESEPVGDPLTDPVFSDGNADLLTAQLSSADLIALLDSAAGTKVNMNANDLVRELKRRTNYEGMAYYEIPRDPEKYGKTTDAELEGLIANYLVLLSGDNTDYSNDPIEPTAIKSTIQMRTTGCKDTVQVIDTINAYASKLFPDTIRFILGGGSALEVAITDLVVDSQMITIGISILMVFIIIALSNKSLAAGLIGSLSIIIAVLCNFAIMGFLGIKLNIGTAIIASLIVGIGIDYTIHFMDSFKREYLAGNKDTDANAFLHRTFKSSGKAIIVNALSVGGGFAVLAFSRFRIIADLGLLVALAMIITAFLSLTVIPALLVTIKPKFIYGKKIIASYEG</sequence>
<evidence type="ECO:0000256" key="1">
    <source>
        <dbReference type="ARBA" id="ARBA00004651"/>
    </source>
</evidence>
<reference evidence="8 9" key="2">
    <citation type="journal article" date="2011" name="ISME J.">
        <title>RNA-seq reveals cooperative metabolic interactions between two termite-gut spirochete species in co-culture.</title>
        <authorList>
            <person name="Rosenthal A.Z."/>
            <person name="Matson E.G."/>
            <person name="Eldar A."/>
            <person name="Leadbetter J.R."/>
        </authorList>
    </citation>
    <scope>NUCLEOTIDE SEQUENCE [LARGE SCALE GENOMIC DNA]</scope>
    <source>
        <strain evidence="9">ATCC BAA-887 / DSM 12427 / ZAS-2</strain>
    </source>
</reference>
<comment type="subcellular location">
    <subcellularLocation>
        <location evidence="1">Cell membrane</location>
        <topology evidence="1">Multi-pass membrane protein</topology>
    </subcellularLocation>
</comment>
<dbReference type="GO" id="GO:0005886">
    <property type="term" value="C:plasma membrane"/>
    <property type="evidence" value="ECO:0007669"/>
    <property type="project" value="UniProtKB-SubCell"/>
</dbReference>
<evidence type="ECO:0000256" key="3">
    <source>
        <dbReference type="ARBA" id="ARBA00022692"/>
    </source>
</evidence>
<evidence type="ECO:0000256" key="5">
    <source>
        <dbReference type="ARBA" id="ARBA00023136"/>
    </source>
</evidence>
<organism evidence="8 9">
    <name type="scientific">Treponema primitia (strain ATCC BAA-887 / DSM 12427 / ZAS-2)</name>
    <dbReference type="NCBI Taxonomy" id="545694"/>
    <lineage>
        <taxon>Bacteria</taxon>
        <taxon>Pseudomonadati</taxon>
        <taxon>Spirochaetota</taxon>
        <taxon>Spirochaetia</taxon>
        <taxon>Spirochaetales</taxon>
        <taxon>Treponemataceae</taxon>
        <taxon>Treponema</taxon>
    </lineage>
</organism>
<feature type="domain" description="SSD" evidence="7">
    <location>
        <begin position="245"/>
        <end position="370"/>
    </location>
</feature>
<evidence type="ECO:0000256" key="4">
    <source>
        <dbReference type="ARBA" id="ARBA00022989"/>
    </source>
</evidence>
<accession>F5YPW4</accession>
<keyword evidence="5 6" id="KW-0472">Membrane</keyword>
<feature type="transmembrane region" description="Helical" evidence="6">
    <location>
        <begin position="215"/>
        <end position="234"/>
    </location>
</feature>
<feature type="domain" description="SSD" evidence="7">
    <location>
        <begin position="734"/>
        <end position="863"/>
    </location>
</feature>
<dbReference type="Pfam" id="PF03176">
    <property type="entry name" value="MMPL"/>
    <property type="match status" value="2"/>
</dbReference>
<dbReference type="eggNOG" id="COG1033">
    <property type="taxonomic scope" value="Bacteria"/>
</dbReference>
<feature type="transmembrane region" description="Helical" evidence="6">
    <location>
        <begin position="838"/>
        <end position="864"/>
    </location>
</feature>
<feature type="transmembrane region" description="Helical" evidence="6">
    <location>
        <begin position="708"/>
        <end position="726"/>
    </location>
</feature>
<dbReference type="AlphaFoldDB" id="F5YPW4"/>
<reference evidence="9" key="1">
    <citation type="submission" date="2009-12" db="EMBL/GenBank/DDBJ databases">
        <title>Complete sequence of Treponema primitia strain ZAS-2.</title>
        <authorList>
            <person name="Tetu S.G."/>
            <person name="Matson E."/>
            <person name="Ren Q."/>
            <person name="Seshadri R."/>
            <person name="Elbourne L."/>
            <person name="Hassan K.A."/>
            <person name="Durkin A."/>
            <person name="Radune D."/>
            <person name="Mohamoud Y."/>
            <person name="Shay R."/>
            <person name="Jin S."/>
            <person name="Zhang X."/>
            <person name="Lucey K."/>
            <person name="Ballor N.R."/>
            <person name="Ottesen E."/>
            <person name="Rosenthal R."/>
            <person name="Allen A."/>
            <person name="Leadbetter J.R."/>
            <person name="Paulsen I.T."/>
        </authorList>
    </citation>
    <scope>NUCLEOTIDE SEQUENCE [LARGE SCALE GENOMIC DNA]</scope>
    <source>
        <strain evidence="9">ATCC BAA-887 / DSM 12427 / ZAS-2</strain>
    </source>
</reference>
<feature type="transmembrane region" description="Helical" evidence="6">
    <location>
        <begin position="320"/>
        <end position="339"/>
    </location>
</feature>
<dbReference type="EMBL" id="CP001843">
    <property type="protein sequence ID" value="AEF84682.1"/>
    <property type="molecule type" value="Genomic_DNA"/>
</dbReference>
<dbReference type="KEGG" id="tpi:TREPR_2826"/>
<evidence type="ECO:0000313" key="9">
    <source>
        <dbReference type="Proteomes" id="UP000009223"/>
    </source>
</evidence>
<evidence type="ECO:0000313" key="8">
    <source>
        <dbReference type="EMBL" id="AEF84682.1"/>
    </source>
</evidence>
<dbReference type="RefSeq" id="WP_015707409.1">
    <property type="nucleotide sequence ID" value="NC_015578.1"/>
</dbReference>
<dbReference type="PROSITE" id="PS50156">
    <property type="entry name" value="SSD"/>
    <property type="match status" value="2"/>
</dbReference>
<feature type="transmembrane region" description="Helical" evidence="6">
    <location>
        <begin position="733"/>
        <end position="755"/>
    </location>
</feature>
<gene>
    <name evidence="8" type="ordered locus">TREPR_2826</name>
</gene>
<evidence type="ECO:0000256" key="2">
    <source>
        <dbReference type="ARBA" id="ARBA00022475"/>
    </source>
</evidence>
<dbReference type="InterPro" id="IPR000731">
    <property type="entry name" value="SSD"/>
</dbReference>